<keyword evidence="3" id="KW-1185">Reference proteome</keyword>
<dbReference type="SMART" id="SM00450">
    <property type="entry name" value="RHOD"/>
    <property type="match status" value="1"/>
</dbReference>
<dbReference type="Gene3D" id="3.40.50.720">
    <property type="entry name" value="NAD(P)-binding Rossmann-like Domain"/>
    <property type="match status" value="1"/>
</dbReference>
<dbReference type="InterPro" id="IPR045886">
    <property type="entry name" value="ThiF/MoeB/HesA"/>
</dbReference>
<dbReference type="NCBIfam" id="NF004281">
    <property type="entry name" value="PRK05690.1"/>
    <property type="match status" value="1"/>
</dbReference>
<dbReference type="SUPFAM" id="SSF69572">
    <property type="entry name" value="Activating enzymes of the ubiquitin-like proteins"/>
    <property type="match status" value="1"/>
</dbReference>
<dbReference type="EMBL" id="BMJI01000002">
    <property type="protein sequence ID" value="GGC82119.1"/>
    <property type="molecule type" value="Genomic_DNA"/>
</dbReference>
<dbReference type="InterPro" id="IPR035985">
    <property type="entry name" value="Ubiquitin-activating_enz"/>
</dbReference>
<dbReference type="InterPro" id="IPR000594">
    <property type="entry name" value="ThiF_NAD_FAD-bd"/>
</dbReference>
<comment type="caution">
    <text evidence="2">The sequence shown here is derived from an EMBL/GenBank/DDBJ whole genome shotgun (WGS) entry which is preliminary data.</text>
</comment>
<dbReference type="GO" id="GO:0016779">
    <property type="term" value="F:nucleotidyltransferase activity"/>
    <property type="evidence" value="ECO:0007669"/>
    <property type="project" value="UniProtKB-KW"/>
</dbReference>
<dbReference type="PROSITE" id="PS50206">
    <property type="entry name" value="RHODANESE_3"/>
    <property type="match status" value="1"/>
</dbReference>
<evidence type="ECO:0000259" key="1">
    <source>
        <dbReference type="PROSITE" id="PS50206"/>
    </source>
</evidence>
<reference evidence="3" key="1">
    <citation type="journal article" date="2019" name="Int. J. Syst. Evol. Microbiol.">
        <title>The Global Catalogue of Microorganisms (GCM) 10K type strain sequencing project: providing services to taxonomists for standard genome sequencing and annotation.</title>
        <authorList>
            <consortium name="The Broad Institute Genomics Platform"/>
            <consortium name="The Broad Institute Genome Sequencing Center for Infectious Disease"/>
            <person name="Wu L."/>
            <person name="Ma J."/>
        </authorList>
    </citation>
    <scope>NUCLEOTIDE SEQUENCE [LARGE SCALE GENOMIC DNA]</scope>
    <source>
        <strain evidence="3">CGMCC 1.15480</strain>
    </source>
</reference>
<evidence type="ECO:0000313" key="3">
    <source>
        <dbReference type="Proteomes" id="UP000597761"/>
    </source>
</evidence>
<organism evidence="2 3">
    <name type="scientific">Tersicoccus solisilvae</name>
    <dbReference type="NCBI Taxonomy" id="1882339"/>
    <lineage>
        <taxon>Bacteria</taxon>
        <taxon>Bacillati</taxon>
        <taxon>Actinomycetota</taxon>
        <taxon>Actinomycetes</taxon>
        <taxon>Micrococcales</taxon>
        <taxon>Micrococcaceae</taxon>
        <taxon>Tersicoccus</taxon>
    </lineage>
</organism>
<dbReference type="CDD" id="cd00757">
    <property type="entry name" value="ThiF_MoeB_HesA_family"/>
    <property type="match status" value="1"/>
</dbReference>
<protein>
    <submittedName>
        <fullName evidence="2">Adenylyltransferase/sulfurtransferase MoeZ</fullName>
    </submittedName>
</protein>
<keyword evidence="2" id="KW-0548">Nucleotidyltransferase</keyword>
<dbReference type="InterPro" id="IPR001763">
    <property type="entry name" value="Rhodanese-like_dom"/>
</dbReference>
<feature type="domain" description="Rhodanese" evidence="1">
    <location>
        <begin position="295"/>
        <end position="383"/>
    </location>
</feature>
<dbReference type="Proteomes" id="UP000597761">
    <property type="component" value="Unassembled WGS sequence"/>
</dbReference>
<dbReference type="CDD" id="cd00158">
    <property type="entry name" value="RHOD"/>
    <property type="match status" value="1"/>
</dbReference>
<dbReference type="InterPro" id="IPR036873">
    <property type="entry name" value="Rhodanese-like_dom_sf"/>
</dbReference>
<gene>
    <name evidence="2" type="primary">moeZ</name>
    <name evidence="2" type="ORF">GCM10011512_06050</name>
</gene>
<dbReference type="PANTHER" id="PTHR10953">
    <property type="entry name" value="UBIQUITIN-ACTIVATING ENZYME E1"/>
    <property type="match status" value="1"/>
</dbReference>
<dbReference type="PANTHER" id="PTHR10953:SF102">
    <property type="entry name" value="ADENYLYLTRANSFERASE AND SULFURTRANSFERASE MOCS3"/>
    <property type="match status" value="1"/>
</dbReference>
<dbReference type="Gene3D" id="3.40.250.10">
    <property type="entry name" value="Rhodanese-like domain"/>
    <property type="match status" value="1"/>
</dbReference>
<dbReference type="SUPFAM" id="SSF52821">
    <property type="entry name" value="Rhodanese/Cell cycle control phosphatase"/>
    <property type="match status" value="1"/>
</dbReference>
<evidence type="ECO:0000313" key="2">
    <source>
        <dbReference type="EMBL" id="GGC82119.1"/>
    </source>
</evidence>
<proteinExistence type="predicted"/>
<accession>A0ABQ1NPC6</accession>
<sequence>MTTPTPLPPLVEAGEPLTVEERERYARQLILPGIGVEGQRRLKNARVLVVGAGGLGSPVLLYLAAAGVGTIGVVDDDVVDTSNLQRQVIHRVPDVGRAKVDSAVDAITALNPLVTVVAHRRRLTADTAAALLAGYDLVVDGADNFATRYLVSDAAELAGLPVVWGSLLRFDGQVAVFWGRHGPTYRDLFPVPPAPGSVPDCATAGVFGALCAAIGSMMATEAIKLVTGAGTTLLGRVLVLDALGSVWRELPLAADPGRAPVTTLTAGSAESGDGPAAPVITATDLAALLADRAAGRADVDLIDVREAHEAAVVAIDGARLVPMEELLSDRVRVDPGRPVVLHCQGGTRSAVVARHLIAAGHRNVRHLEGGILAWVRDGAADGNTAAPSVVARGSAKAAPDQQEAPCTSI</sequence>
<dbReference type="Pfam" id="PF00581">
    <property type="entry name" value="Rhodanese"/>
    <property type="match status" value="1"/>
</dbReference>
<keyword evidence="2" id="KW-0808">Transferase</keyword>
<dbReference type="RefSeq" id="WP_188666154.1">
    <property type="nucleotide sequence ID" value="NZ_BMJI01000002.1"/>
</dbReference>
<dbReference type="Pfam" id="PF00899">
    <property type="entry name" value="ThiF"/>
    <property type="match status" value="1"/>
</dbReference>
<name>A0ABQ1NPC6_9MICC</name>